<evidence type="ECO:0000313" key="3">
    <source>
        <dbReference type="Proteomes" id="UP000596742"/>
    </source>
</evidence>
<dbReference type="Proteomes" id="UP000596742">
    <property type="component" value="Unassembled WGS sequence"/>
</dbReference>
<dbReference type="OrthoDB" id="6048020at2759"/>
<gene>
    <name evidence="2" type="ORF">MGAL_10B049691</name>
</gene>
<evidence type="ECO:0000313" key="2">
    <source>
        <dbReference type="EMBL" id="VDI37949.1"/>
    </source>
</evidence>
<protein>
    <submittedName>
        <fullName evidence="2">Uncharacterized protein</fullName>
    </submittedName>
</protein>
<dbReference type="EMBL" id="UYJE01005522">
    <property type="protein sequence ID" value="VDI37949.1"/>
    <property type="molecule type" value="Genomic_DNA"/>
</dbReference>
<keyword evidence="3" id="KW-1185">Reference proteome</keyword>
<name>A0A8B6ER70_MYTGA</name>
<evidence type="ECO:0000256" key="1">
    <source>
        <dbReference type="SAM" id="MobiDB-lite"/>
    </source>
</evidence>
<reference evidence="2" key="1">
    <citation type="submission" date="2018-11" db="EMBL/GenBank/DDBJ databases">
        <authorList>
            <person name="Alioto T."/>
            <person name="Alioto T."/>
        </authorList>
    </citation>
    <scope>NUCLEOTIDE SEQUENCE</scope>
</reference>
<dbReference type="AlphaFoldDB" id="A0A8B6ER70"/>
<sequence length="949" mass="108612">MIDNMLEEEHELEVEEQRKGETQDELDENEPSNTESVLYQCAEENTDNFMSEWQKANQEVSHLLNRNNEIVVRATKLPQCDIPSMNFQPDIDGIVVELTSFAGITFPLTHISILRHEFNSLERIYPKLKKHLDLRHYSEQTLSVLAQCKGTEISIEGPWHIWLGVVPLPGTVFQQIRFLNMTKVTYDYIKSVGTTLTCKAAGAALGGRARNTLMKVDLHSVKHWTVMPDECMDVLKLLQVAVDEVTLPDGLIPIIFAFRFGERTKHDISLTGFNMIRKTTVHVGVTISSNDLQLLWARHGIQQVTGDRGTMYSCCSFSDIVNFQSNTDGRNIDVSADVLNVCTIPNQVQFVQFYGDIPHRRPHLNVYHPVSGIIVCGDVINKTTRDAIERAIDPYIFSFDQNVNLLRDLRCRMEFVVEVPPIPHVIAPHMYISLPNIERLLQKYDLLVPYVNADDSLLSALRSVGTQMIERLRNLYDEYQLTGDSTATWEAYSLELCLEKMLWGRPASPVSNKLAVEIGPGAVSLMNCRTGQFGFLALEPWIYRATPPPLKIWFKSSTASSKVETFYGFHNFLDSTCELLGKQFIKRFLEDSFISQSVLPGSCVDFFQHLQGQPNSLYKGVSIGKMSREDVAMSLMAMASPRASKVCTRMIEFLTLADLQLQDVLLSGIMENQLVRFPVIQTWDTAGNKTFRLISNKFVEFCSPDGSNKAEAERLTTSIIQELERRQLVYARKFNYLRGTSFPWIIPVMEKLNKMKKRLNARQLLDTLTFLSCVALIQQQWFVNFKNIEPMLSTLPVNQFTMQLLEILGKIDLSFVGTLKIRRLHKTIPFQLPKATAIATTAEKPEVENPKPTEESEDINHIQDVVEDYEEDTQCQDVEKTLSKHLPMAVKTFWTAPELEILHVFKMKKYRQNTLKELFEIYCHLCRDRKVPDRSFESFRRKLNRVMST</sequence>
<proteinExistence type="predicted"/>
<accession>A0A8B6ER70</accession>
<comment type="caution">
    <text evidence="2">The sequence shown here is derived from an EMBL/GenBank/DDBJ whole genome shotgun (WGS) entry which is preliminary data.</text>
</comment>
<organism evidence="2 3">
    <name type="scientific">Mytilus galloprovincialis</name>
    <name type="common">Mediterranean mussel</name>
    <dbReference type="NCBI Taxonomy" id="29158"/>
    <lineage>
        <taxon>Eukaryota</taxon>
        <taxon>Metazoa</taxon>
        <taxon>Spiralia</taxon>
        <taxon>Lophotrochozoa</taxon>
        <taxon>Mollusca</taxon>
        <taxon>Bivalvia</taxon>
        <taxon>Autobranchia</taxon>
        <taxon>Pteriomorphia</taxon>
        <taxon>Mytilida</taxon>
        <taxon>Mytiloidea</taxon>
        <taxon>Mytilidae</taxon>
        <taxon>Mytilinae</taxon>
        <taxon>Mytilus</taxon>
    </lineage>
</organism>
<feature type="region of interest" description="Disordered" evidence="1">
    <location>
        <begin position="1"/>
        <end position="34"/>
    </location>
</feature>
<feature type="compositionally biased region" description="Acidic residues" evidence="1">
    <location>
        <begin position="1"/>
        <end position="14"/>
    </location>
</feature>